<proteinExistence type="predicted"/>
<dbReference type="SUPFAM" id="SSF100920">
    <property type="entry name" value="Heat shock protein 70kD (HSP70), peptide-binding domain"/>
    <property type="match status" value="1"/>
</dbReference>
<comment type="subcellular location">
    <subcellularLocation>
        <location evidence="1">Endoplasmic reticulum lumen</location>
    </subcellularLocation>
</comment>
<dbReference type="GO" id="GO:0005524">
    <property type="term" value="F:ATP binding"/>
    <property type="evidence" value="ECO:0007669"/>
    <property type="project" value="UniProtKB-KW"/>
</dbReference>
<dbReference type="Gene3D" id="2.60.34.10">
    <property type="entry name" value="Substrate Binding Domain Of DNAk, Chain A, domain 1"/>
    <property type="match status" value="1"/>
</dbReference>
<dbReference type="Gene3D" id="3.30.420.40">
    <property type="match status" value="2"/>
</dbReference>
<dbReference type="Pfam" id="PF00012">
    <property type="entry name" value="HSP70"/>
    <property type="match status" value="1"/>
</dbReference>
<dbReference type="EMBL" id="BFEA01000538">
    <property type="protein sequence ID" value="GBG85880.1"/>
    <property type="molecule type" value="Genomic_DNA"/>
</dbReference>
<evidence type="ECO:0000313" key="4">
    <source>
        <dbReference type="EMBL" id="GBG85880.1"/>
    </source>
</evidence>
<reference evidence="4 5" key="1">
    <citation type="journal article" date="2018" name="Cell">
        <title>The Chara Genome: Secondary Complexity and Implications for Plant Terrestrialization.</title>
        <authorList>
            <person name="Nishiyama T."/>
            <person name="Sakayama H."/>
            <person name="Vries J.D."/>
            <person name="Buschmann H."/>
            <person name="Saint-Marcoux D."/>
            <person name="Ullrich K.K."/>
            <person name="Haas F.B."/>
            <person name="Vanderstraeten L."/>
            <person name="Becker D."/>
            <person name="Lang D."/>
            <person name="Vosolsobe S."/>
            <person name="Rombauts S."/>
            <person name="Wilhelmsson P.K.I."/>
            <person name="Janitza P."/>
            <person name="Kern R."/>
            <person name="Heyl A."/>
            <person name="Rumpler F."/>
            <person name="Villalobos L.I.A.C."/>
            <person name="Clay J.M."/>
            <person name="Skokan R."/>
            <person name="Toyoda A."/>
            <person name="Suzuki Y."/>
            <person name="Kagoshima H."/>
            <person name="Schijlen E."/>
            <person name="Tajeshwar N."/>
            <person name="Catarino B."/>
            <person name="Hetherington A.J."/>
            <person name="Saltykova A."/>
            <person name="Bonnot C."/>
            <person name="Breuninger H."/>
            <person name="Symeonidi A."/>
            <person name="Radhakrishnan G.V."/>
            <person name="Van Nieuwerburgh F."/>
            <person name="Deforce D."/>
            <person name="Chang C."/>
            <person name="Karol K.G."/>
            <person name="Hedrich R."/>
            <person name="Ulvskov P."/>
            <person name="Glockner G."/>
            <person name="Delwiche C.F."/>
            <person name="Petrasek J."/>
            <person name="Van de Peer Y."/>
            <person name="Friml J."/>
            <person name="Beilby M."/>
            <person name="Dolan L."/>
            <person name="Kohara Y."/>
            <person name="Sugano S."/>
            <person name="Fujiyama A."/>
            <person name="Delaux P.-M."/>
            <person name="Quint M."/>
            <person name="TheiBen G."/>
            <person name="Hagemann M."/>
            <person name="Harholt J."/>
            <person name="Dunand C."/>
            <person name="Zachgo S."/>
            <person name="Langdale J."/>
            <person name="Maumus F."/>
            <person name="Straeten D.V.D."/>
            <person name="Gould S.B."/>
            <person name="Rensing S.A."/>
        </authorList>
    </citation>
    <scope>NUCLEOTIDE SEQUENCE [LARGE SCALE GENOMIC DNA]</scope>
    <source>
        <strain evidence="4 5">S276</strain>
    </source>
</reference>
<dbReference type="Proteomes" id="UP000265515">
    <property type="component" value="Unassembled WGS sequence"/>
</dbReference>
<evidence type="ECO:0000256" key="1">
    <source>
        <dbReference type="ARBA" id="ARBA00004319"/>
    </source>
</evidence>
<dbReference type="Gene3D" id="3.30.30.30">
    <property type="match status" value="1"/>
</dbReference>
<dbReference type="InterPro" id="IPR018181">
    <property type="entry name" value="Heat_shock_70_CS"/>
</dbReference>
<dbReference type="GO" id="GO:0005788">
    <property type="term" value="C:endoplasmic reticulum lumen"/>
    <property type="evidence" value="ECO:0007669"/>
    <property type="project" value="UniProtKB-SubCell"/>
</dbReference>
<dbReference type="Gene3D" id="3.90.640.10">
    <property type="entry name" value="Actin, Chain A, domain 4"/>
    <property type="match status" value="1"/>
</dbReference>
<dbReference type="STRING" id="69332.A0A388LU87"/>
<comment type="caution">
    <text evidence="4">The sequence shown here is derived from an EMBL/GenBank/DDBJ whole genome shotgun (WGS) entry which is preliminary data.</text>
</comment>
<evidence type="ECO:0000256" key="3">
    <source>
        <dbReference type="ARBA" id="ARBA00022840"/>
    </source>
</evidence>
<dbReference type="CDD" id="cd24028">
    <property type="entry name" value="ASKHA_NBD_HSP70_HSPA1-like"/>
    <property type="match status" value="1"/>
</dbReference>
<sequence>MGSSVALGIDLGTSFCCAAIYRNRQVEIVPNGIGLRVTPSVVAFNGKKWFVGEAASKFGARNPDKCVYEVKRLMGRSFLDPKLKQLKHAWPFEVVAGPSGGARVEVPGVSGKEVLEPEEISAMLLKEMKKIAETFAGGVTIEDAVITVPAYFNDSQREATKKAGTLAGLHVLRLMNEPTAAAAACGYQRLMGKACAGKKVMVLDLGGETLDVSIIAVKEGAKEECGFEVLAVEGESRLGGADFDNGLMMHVAAEYERQTKQSITTDHRVRAALRQAVITAKHSLSFEDQVDIELEKGGVEFSMSIDRSTFESLNEDLFRKCIDVVEKALRESNIRKHDISQVVLAGGSTRIPRVQELLTKFLEGRRPLQTVHPDEVVAYGAAVQAGLLAPGLRDKDRPTIALEDITALSIGVKTEVDAMSVIIPEGSRIPAKGSKRYRLPTDFQTEAESKIYEGERVLCRNNRYLGVLHQKGFRPSLANGRTVSEVALEVNSDGILCVKVEATANHVDVGSKVECRTVLGKDDALAGAVTSEPDPDWEEDKLLDATFTSRRKVLFLENHFQNMSKAQKAEIVPGESFPRGWWNEVIERFPWLEQCPWPNKPAQALITCMKPESMDVIKLMWDSGAFPNFFEMIGFSYLASMAMAWDRDGGSFREEVEKLGDPRCNEDTRVGGRMVVQPTGRLVWNRERRNDLTFLHMKYTSRAMEAFSVRRLVLGVLRRLVGEDVEQRLEKVVFGWTLRAMIKAGLNHIPLRAFDIDEALFELNGLLDRLIMVSNDIASMGEHQRWRFKKLVLDKARSKMNGYINKHMFISAEPISQTSTRREIDFLTERFLVVPTDKSANTPSFVCANFIRVLALHRLQGEDFVLQQEDPEHIIPAIKEELTHLPALPVPRDALPYLMAVYKAHKQSFRWITNTANTVVSPMTDLCACLLRFLTPSVQSYCSEMSRTMEAEYDVKPNLWWPISSVGEFAANLPQTIHVIHTADIMTY</sequence>
<keyword evidence="5" id="KW-1185">Reference proteome</keyword>
<dbReference type="FunFam" id="3.90.640.10:FF:000003">
    <property type="entry name" value="Molecular chaperone DnaK"/>
    <property type="match status" value="1"/>
</dbReference>
<dbReference type="FunFam" id="3.30.30.30:FF:000005">
    <property type="entry name" value="Heat shock protein ssb1"/>
    <property type="match status" value="1"/>
</dbReference>
<keyword evidence="2" id="KW-0547">Nucleotide-binding</keyword>
<keyword evidence="3" id="KW-0067">ATP-binding</keyword>
<gene>
    <name evidence="4" type="ORF">CBR_g40692</name>
</gene>
<dbReference type="PROSITE" id="PS00297">
    <property type="entry name" value="HSP70_1"/>
    <property type="match status" value="1"/>
</dbReference>
<dbReference type="PANTHER" id="PTHR19375">
    <property type="entry name" value="HEAT SHOCK PROTEIN 70KDA"/>
    <property type="match status" value="1"/>
</dbReference>
<dbReference type="GO" id="GO:0140662">
    <property type="term" value="F:ATP-dependent protein folding chaperone"/>
    <property type="evidence" value="ECO:0007669"/>
    <property type="project" value="InterPro"/>
</dbReference>
<organism evidence="4 5">
    <name type="scientific">Chara braunii</name>
    <name type="common">Braun's stonewort</name>
    <dbReference type="NCBI Taxonomy" id="69332"/>
    <lineage>
        <taxon>Eukaryota</taxon>
        <taxon>Viridiplantae</taxon>
        <taxon>Streptophyta</taxon>
        <taxon>Charophyceae</taxon>
        <taxon>Charales</taxon>
        <taxon>Characeae</taxon>
        <taxon>Chara</taxon>
    </lineage>
</organism>
<dbReference type="PRINTS" id="PR00301">
    <property type="entry name" value="HEATSHOCK70"/>
</dbReference>
<dbReference type="InterPro" id="IPR013126">
    <property type="entry name" value="Hsp_70_fam"/>
</dbReference>
<evidence type="ECO:0000313" key="5">
    <source>
        <dbReference type="Proteomes" id="UP000265515"/>
    </source>
</evidence>
<protein>
    <submittedName>
        <fullName evidence="4">Uncharacterized protein</fullName>
    </submittedName>
</protein>
<dbReference type="AlphaFoldDB" id="A0A388LU87"/>
<evidence type="ECO:0000256" key="2">
    <source>
        <dbReference type="ARBA" id="ARBA00022741"/>
    </source>
</evidence>
<name>A0A388LU87_CHABU</name>
<dbReference type="InterPro" id="IPR043129">
    <property type="entry name" value="ATPase_NBD"/>
</dbReference>
<dbReference type="InterPro" id="IPR029047">
    <property type="entry name" value="HSP70_peptide-bd_sf"/>
</dbReference>
<dbReference type="Gramene" id="GBG85880">
    <property type="protein sequence ID" value="GBG85880"/>
    <property type="gene ID" value="CBR_g40692"/>
</dbReference>
<dbReference type="PROSITE" id="PS01036">
    <property type="entry name" value="HSP70_3"/>
    <property type="match status" value="1"/>
</dbReference>
<accession>A0A388LU87</accession>
<dbReference type="SUPFAM" id="SSF53067">
    <property type="entry name" value="Actin-like ATPase domain"/>
    <property type="match status" value="2"/>
</dbReference>